<evidence type="ECO:0008006" key="3">
    <source>
        <dbReference type="Google" id="ProtNLM"/>
    </source>
</evidence>
<dbReference type="RefSeq" id="WP_378050934.1">
    <property type="nucleotide sequence ID" value="NZ_JBHMDN010000031.1"/>
</dbReference>
<comment type="caution">
    <text evidence="1">The sequence shown here is derived from an EMBL/GenBank/DDBJ whole genome shotgun (WGS) entry which is preliminary data.</text>
</comment>
<name>A0ABW2FHZ3_9BACL</name>
<protein>
    <recommendedName>
        <fullName evidence="3">Thymidylate kinase</fullName>
    </recommendedName>
</protein>
<evidence type="ECO:0000313" key="2">
    <source>
        <dbReference type="Proteomes" id="UP001596378"/>
    </source>
</evidence>
<dbReference type="EMBL" id="JBHTAI010000026">
    <property type="protein sequence ID" value="MFC7152795.1"/>
    <property type="molecule type" value="Genomic_DNA"/>
</dbReference>
<dbReference type="Proteomes" id="UP001596378">
    <property type="component" value="Unassembled WGS sequence"/>
</dbReference>
<dbReference type="InterPro" id="IPR027417">
    <property type="entry name" value="P-loop_NTPase"/>
</dbReference>
<accession>A0ABW2FHZ3</accession>
<proteinExistence type="predicted"/>
<organism evidence="1 2">
    <name type="scientific">Cohnella cellulosilytica</name>
    <dbReference type="NCBI Taxonomy" id="986710"/>
    <lineage>
        <taxon>Bacteria</taxon>
        <taxon>Bacillati</taxon>
        <taxon>Bacillota</taxon>
        <taxon>Bacilli</taxon>
        <taxon>Bacillales</taxon>
        <taxon>Paenibacillaceae</taxon>
        <taxon>Cohnella</taxon>
    </lineage>
</organism>
<reference evidence="2" key="1">
    <citation type="journal article" date="2019" name="Int. J. Syst. Evol. Microbiol.">
        <title>The Global Catalogue of Microorganisms (GCM) 10K type strain sequencing project: providing services to taxonomists for standard genome sequencing and annotation.</title>
        <authorList>
            <consortium name="The Broad Institute Genomics Platform"/>
            <consortium name="The Broad Institute Genome Sequencing Center for Infectious Disease"/>
            <person name="Wu L."/>
            <person name="Ma J."/>
        </authorList>
    </citation>
    <scope>NUCLEOTIDE SEQUENCE [LARGE SCALE GENOMIC DNA]</scope>
    <source>
        <strain evidence="2">KCTC 12907</strain>
    </source>
</reference>
<dbReference type="CDD" id="cd02019">
    <property type="entry name" value="NK"/>
    <property type="match status" value="1"/>
</dbReference>
<gene>
    <name evidence="1" type="ORF">ACFQMJ_30020</name>
</gene>
<sequence length="312" mass="36517">MKKKIILVEGIPGSGKSTFARFLSNQFERNGFTCRLFLETTYDHPIIESTGYTDHSLFLEAYYERWAKFLNNFPDEEIVLMESAFFQSPIVHLLHKDVDREIIKTLISKVGNRLNQEECRLIYFYQQDAPTAIHKMIEIRGGREYLVRKHNEYGNEPYFINRKEQGPESHIAFFLEYSRIAAEIIHEINVSAEIIENSSGDYGLYQKQILEKLNLKYFPDPDLGTSLLKKYSGQYYNQDMDLRISVELKDDSLWIFGNKRMNPKSTTQFYLDDISVLVSFISDKSKVTGLWITEKDLFANRKDEGTVFERIS</sequence>
<evidence type="ECO:0000313" key="1">
    <source>
        <dbReference type="EMBL" id="MFC7152795.1"/>
    </source>
</evidence>
<dbReference type="Gene3D" id="3.40.50.300">
    <property type="entry name" value="P-loop containing nucleotide triphosphate hydrolases"/>
    <property type="match status" value="1"/>
</dbReference>
<keyword evidence="2" id="KW-1185">Reference proteome</keyword>
<dbReference type="SUPFAM" id="SSF52540">
    <property type="entry name" value="P-loop containing nucleoside triphosphate hydrolases"/>
    <property type="match status" value="1"/>
</dbReference>